<proteinExistence type="inferred from homology"/>
<dbReference type="SMART" id="SM00997">
    <property type="entry name" value="AdoHcyase_NAD"/>
    <property type="match status" value="1"/>
</dbReference>
<evidence type="ECO:0000256" key="6">
    <source>
        <dbReference type="ARBA" id="ARBA00023027"/>
    </source>
</evidence>
<dbReference type="InterPro" id="IPR015878">
    <property type="entry name" value="Ado_hCys_hydrolase_NAD-bd"/>
</dbReference>
<gene>
    <name evidence="10" type="ORF">FWK35_00000819</name>
</gene>
<keyword evidence="6" id="KW-0520">NAD</keyword>
<dbReference type="InterPro" id="IPR036291">
    <property type="entry name" value="NAD(P)-bd_dom_sf"/>
</dbReference>
<dbReference type="InterPro" id="IPR000043">
    <property type="entry name" value="Adenosylhomocysteinase-like"/>
</dbReference>
<dbReference type="GO" id="GO:0005829">
    <property type="term" value="C:cytosol"/>
    <property type="evidence" value="ECO:0007669"/>
    <property type="project" value="TreeGrafter"/>
</dbReference>
<dbReference type="FunFam" id="3.40.50.1480:FF:000009">
    <property type="entry name" value="Adenosylhomocysteinase like 2"/>
    <property type="match status" value="1"/>
</dbReference>
<dbReference type="AlphaFoldDB" id="A0A6G0ZKK9"/>
<comment type="pathway">
    <text evidence="2">Amino-acid biosynthesis; L-homocysteine biosynthesis; L-homocysteine from S-adenosyl-L-homocysteine: step 1/1.</text>
</comment>
<dbReference type="Gene3D" id="3.40.50.720">
    <property type="entry name" value="NAD(P)-binding Rossmann-like Domain"/>
    <property type="match status" value="1"/>
</dbReference>
<dbReference type="EC" id="3.13.2.1" evidence="7"/>
<dbReference type="FunFam" id="3.40.50.720:FF:000004">
    <property type="entry name" value="Adenosylhomocysteinase"/>
    <property type="match status" value="1"/>
</dbReference>
<evidence type="ECO:0000313" key="10">
    <source>
        <dbReference type="EMBL" id="KAF0771430.1"/>
    </source>
</evidence>
<dbReference type="PANTHER" id="PTHR23420:SF0">
    <property type="entry name" value="ADENOSYLHOMOCYSTEINASE"/>
    <property type="match status" value="1"/>
</dbReference>
<dbReference type="Pfam" id="PF00670">
    <property type="entry name" value="AdoHcyase_NAD"/>
    <property type="match status" value="1"/>
</dbReference>
<comment type="similarity">
    <text evidence="3">Belongs to the adenosylhomocysteinase family.</text>
</comment>
<evidence type="ECO:0000256" key="1">
    <source>
        <dbReference type="ARBA" id="ARBA00001911"/>
    </source>
</evidence>
<dbReference type="SMART" id="SM00996">
    <property type="entry name" value="AdoHcyase"/>
    <property type="match status" value="1"/>
</dbReference>
<evidence type="ECO:0000256" key="4">
    <source>
        <dbReference type="ARBA" id="ARBA00022563"/>
    </source>
</evidence>
<feature type="domain" description="S-adenosyl-L-homocysteine hydrolase NAD binding" evidence="9">
    <location>
        <begin position="324"/>
        <end position="485"/>
    </location>
</feature>
<dbReference type="Gene3D" id="3.40.50.1480">
    <property type="entry name" value="Adenosylhomocysteinase-like"/>
    <property type="match status" value="1"/>
</dbReference>
<organism evidence="10 11">
    <name type="scientific">Aphis craccivora</name>
    <name type="common">Cowpea aphid</name>
    <dbReference type="NCBI Taxonomy" id="307492"/>
    <lineage>
        <taxon>Eukaryota</taxon>
        <taxon>Metazoa</taxon>
        <taxon>Ecdysozoa</taxon>
        <taxon>Arthropoda</taxon>
        <taxon>Hexapoda</taxon>
        <taxon>Insecta</taxon>
        <taxon>Pterygota</taxon>
        <taxon>Neoptera</taxon>
        <taxon>Paraneoptera</taxon>
        <taxon>Hemiptera</taxon>
        <taxon>Sternorrhyncha</taxon>
        <taxon>Aphidomorpha</taxon>
        <taxon>Aphidoidea</taxon>
        <taxon>Aphididae</taxon>
        <taxon>Aphidini</taxon>
        <taxon>Aphis</taxon>
        <taxon>Aphis</taxon>
    </lineage>
</organism>
<feature type="compositionally biased region" description="Low complexity" evidence="8">
    <location>
        <begin position="34"/>
        <end position="48"/>
    </location>
</feature>
<dbReference type="PANTHER" id="PTHR23420">
    <property type="entry name" value="ADENOSYLHOMOCYSTEINASE"/>
    <property type="match status" value="1"/>
</dbReference>
<dbReference type="NCBIfam" id="NF004005">
    <property type="entry name" value="PRK05476.2-3"/>
    <property type="match status" value="1"/>
</dbReference>
<dbReference type="Pfam" id="PF05221">
    <property type="entry name" value="AdoHcyase"/>
    <property type="match status" value="2"/>
</dbReference>
<evidence type="ECO:0000256" key="8">
    <source>
        <dbReference type="SAM" id="MobiDB-lite"/>
    </source>
</evidence>
<reference evidence="10 11" key="1">
    <citation type="submission" date="2019-08" db="EMBL/GenBank/DDBJ databases">
        <title>Whole genome of Aphis craccivora.</title>
        <authorList>
            <person name="Voronova N.V."/>
            <person name="Shulinski R.S."/>
            <person name="Bandarenka Y.V."/>
            <person name="Zhorov D.G."/>
            <person name="Warner D."/>
        </authorList>
    </citation>
    <scope>NUCLEOTIDE SEQUENCE [LARGE SCALE GENOMIC DNA]</scope>
    <source>
        <strain evidence="10">180601</strain>
        <tissue evidence="10">Whole Body</tissue>
    </source>
</reference>
<evidence type="ECO:0000256" key="5">
    <source>
        <dbReference type="ARBA" id="ARBA00022801"/>
    </source>
</evidence>
<comment type="cofactor">
    <cofactor evidence="1">
        <name>NAD(+)</name>
        <dbReference type="ChEBI" id="CHEBI:57540"/>
    </cofactor>
</comment>
<dbReference type="CDD" id="cd00401">
    <property type="entry name" value="SAHH"/>
    <property type="match status" value="1"/>
</dbReference>
<dbReference type="SUPFAM" id="SSF52283">
    <property type="entry name" value="Formate/glycerate dehydrogenase catalytic domain-like"/>
    <property type="match status" value="1"/>
</dbReference>
<keyword evidence="5 10" id="KW-0378">Hydrolase</keyword>
<dbReference type="GO" id="GO:0006730">
    <property type="term" value="P:one-carbon metabolic process"/>
    <property type="evidence" value="ECO:0007669"/>
    <property type="project" value="UniProtKB-KW"/>
</dbReference>
<keyword evidence="11" id="KW-1185">Reference proteome</keyword>
<evidence type="ECO:0000259" key="9">
    <source>
        <dbReference type="SMART" id="SM00997"/>
    </source>
</evidence>
<keyword evidence="4" id="KW-0554">One-carbon metabolism</keyword>
<dbReference type="PROSITE" id="PS00739">
    <property type="entry name" value="ADOHCYASE_2"/>
    <property type="match status" value="1"/>
</dbReference>
<dbReference type="OrthoDB" id="10007170at2759"/>
<evidence type="ECO:0000256" key="2">
    <source>
        <dbReference type="ARBA" id="ARBA00005195"/>
    </source>
</evidence>
<protein>
    <recommendedName>
        <fullName evidence="7">adenosylhomocysteinase</fullName>
        <ecNumber evidence="7">3.13.2.1</ecNumber>
    </recommendedName>
</protein>
<dbReference type="InterPro" id="IPR020082">
    <property type="entry name" value="S-Ado-L-homoCys_hydrolase_CS"/>
</dbReference>
<evidence type="ECO:0000256" key="3">
    <source>
        <dbReference type="ARBA" id="ARBA00007122"/>
    </source>
</evidence>
<evidence type="ECO:0000256" key="7">
    <source>
        <dbReference type="ARBA" id="ARBA00034527"/>
    </source>
</evidence>
<comment type="caution">
    <text evidence="10">The sequence shown here is derived from an EMBL/GenBank/DDBJ whole genome shotgun (WGS) entry which is preliminary data.</text>
</comment>
<dbReference type="Proteomes" id="UP000478052">
    <property type="component" value="Unassembled WGS sequence"/>
</dbReference>
<dbReference type="GO" id="GO:0004013">
    <property type="term" value="F:adenosylhomocysteinase activity"/>
    <property type="evidence" value="ECO:0007669"/>
    <property type="project" value="UniProtKB-EC"/>
</dbReference>
<accession>A0A6G0ZKK9</accession>
<evidence type="ECO:0000313" key="11">
    <source>
        <dbReference type="Proteomes" id="UP000478052"/>
    </source>
</evidence>
<dbReference type="GO" id="GO:0033353">
    <property type="term" value="P:S-adenosylmethionine cycle"/>
    <property type="evidence" value="ECO:0007669"/>
    <property type="project" value="TreeGrafter"/>
</dbReference>
<name>A0A6G0ZKK9_APHCR</name>
<dbReference type="InterPro" id="IPR042172">
    <property type="entry name" value="Adenosylhomocyst_ase-like_sf"/>
</dbReference>
<dbReference type="SUPFAM" id="SSF51735">
    <property type="entry name" value="NAD(P)-binding Rossmann-fold domains"/>
    <property type="match status" value="1"/>
</dbReference>
<sequence length="565" mass="63090">MSINGKEVSFTSSDASNEKITAAKMPYKSYRPRSVSTCSTDSCSSASLSEDDTPVRSKKQENSSGFSDFCIKDIRLKDFGRREIEFAEQDNVLAGITKSLAISGFFFFDNFSQVHFSASDRKKDFGFSDFRIKYHLGKSLFRNFDSGKKVSGFQTFGKNTEMPGLMSLRKQVMENKPLRGAKIIGCTPITAPTAVLIETLSALGAELRWCACNIYSTQNEVGAALAEAGFPIFAWRGESVDDFWWCIEKCFEGKNWKPNMILDDGGDATNFCQAKYPSVFKNLIGIVEESTTGIHRLYKLLKAEKLLMPAININNCVTKTKFDNRYSCRESVIVSLKKCTDLMFGAKQIVLCGYGEVGKGCCQSLKGLGCIVYVTEIDPICALQACMDGFKVVKLNEVIRQVDIVITATGNKNVVIREHMDKMKSGCIVCCMSYCHNEIDVAALRTPELKWEKVRSQVDHIRWPDGKTMILLAGGHHVNYTCSSIPSFVTSITGTTQILALMELFNAPIGRYKSDVYLLPKKMDEYVASLHLATFDAHLTELSDEQAKYMGLPKNGPFKPNHYRY</sequence>
<feature type="region of interest" description="Disordered" evidence="8">
    <location>
        <begin position="30"/>
        <end position="64"/>
    </location>
</feature>
<dbReference type="EMBL" id="VUJU01000297">
    <property type="protein sequence ID" value="KAF0771430.1"/>
    <property type="molecule type" value="Genomic_DNA"/>
</dbReference>